<gene>
    <name evidence="1" type="ORF">TOL_2549</name>
</gene>
<organism evidence="1 2">
    <name type="scientific">Thalassolituus oleivorans MIL-1</name>
    <dbReference type="NCBI Taxonomy" id="1298593"/>
    <lineage>
        <taxon>Bacteria</taxon>
        <taxon>Pseudomonadati</taxon>
        <taxon>Pseudomonadota</taxon>
        <taxon>Gammaproteobacteria</taxon>
        <taxon>Oceanospirillales</taxon>
        <taxon>Oceanospirillaceae</taxon>
        <taxon>Thalassolituus</taxon>
    </lineage>
</organism>
<evidence type="ECO:0000313" key="1">
    <source>
        <dbReference type="EMBL" id="CCU72948.1"/>
    </source>
</evidence>
<dbReference type="AlphaFoldDB" id="M5DUM5"/>
<evidence type="ECO:0000313" key="2">
    <source>
        <dbReference type="Proteomes" id="UP000011866"/>
    </source>
</evidence>
<name>M5DUM5_9GAMM</name>
<accession>M5DUM5</accession>
<dbReference type="HOGENOM" id="CLU_2653288_0_0_6"/>
<sequence length="76" mass="8656">MPISIDDILTAHRDYEQKAFVESLLQIPSVGAKLFREQCREQTKRRPDRSYIRRIACLVLGLICPESGISLPVVSQ</sequence>
<dbReference type="KEGG" id="tol:TOL_2549"/>
<dbReference type="EMBL" id="HF680312">
    <property type="protein sequence ID" value="CCU72948.1"/>
    <property type="molecule type" value="Genomic_DNA"/>
</dbReference>
<reference evidence="1 2" key="1">
    <citation type="journal article" date="2013" name="Genome Announc.">
        <title>Genome Sequence of Thalassolituus oleivorans MIL-1 (DSM 14913T).</title>
        <authorList>
            <person name="Golyshin P.N."/>
            <person name="Werner J."/>
            <person name="Chernikova T.N."/>
            <person name="Tran H."/>
            <person name="Ferrer M."/>
            <person name="Yakimov M.M."/>
            <person name="Teeling H."/>
            <person name="Golyshina O.V."/>
        </authorList>
    </citation>
    <scope>NUCLEOTIDE SEQUENCE [LARGE SCALE GENOMIC DNA]</scope>
    <source>
        <strain evidence="1 2">MIL-1</strain>
    </source>
</reference>
<protein>
    <submittedName>
        <fullName evidence="1">Uncharacterized protein</fullName>
    </submittedName>
</protein>
<keyword evidence="2" id="KW-1185">Reference proteome</keyword>
<dbReference type="Proteomes" id="UP000011866">
    <property type="component" value="Chromosome"/>
</dbReference>
<proteinExistence type="predicted"/>